<dbReference type="EMBL" id="FQ311442">
    <property type="protein sequence ID" value="CBQ71124.1"/>
    <property type="molecule type" value="Genomic_DNA"/>
</dbReference>
<keyword evidence="2" id="KW-1185">Reference proteome</keyword>
<dbReference type="HOGENOM" id="CLU_1220385_0_0_1"/>
<protein>
    <submittedName>
        <fullName evidence="1">Lga2 protein</fullName>
    </submittedName>
</protein>
<dbReference type="Proteomes" id="UP000008867">
    <property type="component" value="Chromosome 20"/>
</dbReference>
<evidence type="ECO:0000313" key="1">
    <source>
        <dbReference type="EMBL" id="CBQ71124.1"/>
    </source>
</evidence>
<accession>E6ZV67</accession>
<dbReference type="AlphaFoldDB" id="E6ZV67"/>
<organism evidence="1 2">
    <name type="scientific">Sporisorium reilianum (strain SRZ2)</name>
    <name type="common">Maize head smut fungus</name>
    <dbReference type="NCBI Taxonomy" id="999809"/>
    <lineage>
        <taxon>Eukaryota</taxon>
        <taxon>Fungi</taxon>
        <taxon>Dikarya</taxon>
        <taxon>Basidiomycota</taxon>
        <taxon>Ustilaginomycotina</taxon>
        <taxon>Ustilaginomycetes</taxon>
        <taxon>Ustilaginales</taxon>
        <taxon>Ustilaginaceae</taxon>
        <taxon>Sporisorium</taxon>
    </lineage>
</organism>
<dbReference type="OrthoDB" id="10468623at2759"/>
<sequence>MSSLMKVRPLLSWGLGARPRLGSMIRFQAPRLTAGIRNLAGRKQWISRSKVGPITRFFLMSPAGKNGSGFRLRTRFRMKGAMLSMDRRVAFGWYGLERDGARIFYAQTESNEFPNITSKKLRIQGQITSQEVFRRYENHEAIPKSALSPRRVEIMFQVYHKIKIADGLFVIAHRVVTPKENYVEINAYSPELDANGQLKKLATMCVYIQDEVEVLSLQTRKMGVSTP</sequence>
<gene>
    <name evidence="1" type="primary">Lga2</name>
    <name evidence="1" type="ORF">sr16902</name>
</gene>
<reference evidence="1 2" key="1">
    <citation type="journal article" date="2010" name="Science">
        <title>Pathogenicity determinants in smut fungi revealed by genome comparison.</title>
        <authorList>
            <person name="Schirawski J."/>
            <person name="Mannhaupt G."/>
            <person name="Muench K."/>
            <person name="Brefort T."/>
            <person name="Schipper K."/>
            <person name="Doehlemann G."/>
            <person name="Di Stasio M."/>
            <person name="Roessel N."/>
            <person name="Mendoza-Mendoza A."/>
            <person name="Pester D."/>
            <person name="Mueller O."/>
            <person name="Winterberg B."/>
            <person name="Meyer E."/>
            <person name="Ghareeb H."/>
            <person name="Wollenberg T."/>
            <person name="Muensterkoetter M."/>
            <person name="Wong P."/>
            <person name="Walter M."/>
            <person name="Stukenbrock E."/>
            <person name="Gueldener U."/>
            <person name="Kahmann R."/>
        </authorList>
    </citation>
    <scope>NUCLEOTIDE SEQUENCE [LARGE SCALE GENOMIC DNA]</scope>
    <source>
        <strain evidence="2">SRZ2</strain>
    </source>
</reference>
<evidence type="ECO:0000313" key="2">
    <source>
        <dbReference type="Proteomes" id="UP000008867"/>
    </source>
</evidence>
<proteinExistence type="predicted"/>
<name>E6ZV67_SPORE</name>
<dbReference type="VEuPathDB" id="FungiDB:sr16902"/>